<dbReference type="Proteomes" id="UP000012073">
    <property type="component" value="Unassembled WGS sequence"/>
</dbReference>
<name>R7QS09_CHOCR</name>
<organism evidence="1 2">
    <name type="scientific">Chondrus crispus</name>
    <name type="common">Carrageen Irish moss</name>
    <name type="synonym">Polymorpha crispa</name>
    <dbReference type="NCBI Taxonomy" id="2769"/>
    <lineage>
        <taxon>Eukaryota</taxon>
        <taxon>Rhodophyta</taxon>
        <taxon>Florideophyceae</taxon>
        <taxon>Rhodymeniophycidae</taxon>
        <taxon>Gigartinales</taxon>
        <taxon>Gigartinaceae</taxon>
        <taxon>Chondrus</taxon>
    </lineage>
</organism>
<gene>
    <name evidence="1" type="ORF">CHC_T00007792001</name>
</gene>
<accession>R7QS09</accession>
<evidence type="ECO:0000313" key="1">
    <source>
        <dbReference type="EMBL" id="CDF41277.1"/>
    </source>
</evidence>
<dbReference type="KEGG" id="ccp:CHC_T00007792001"/>
<dbReference type="RefSeq" id="XP_005711571.1">
    <property type="nucleotide sequence ID" value="XM_005711514.1"/>
</dbReference>
<proteinExistence type="predicted"/>
<dbReference type="GeneID" id="17319301"/>
<dbReference type="Gramene" id="CDF41277">
    <property type="protein sequence ID" value="CDF41277"/>
    <property type="gene ID" value="CHC_T00007792001"/>
</dbReference>
<sequence length="35" mass="3652">MSSNCCHGPTDVCNENCVSDLVIYGHSCASLCTST</sequence>
<protein>
    <submittedName>
        <fullName evidence="1">Uncharacterized protein</fullName>
    </submittedName>
</protein>
<keyword evidence="2" id="KW-1185">Reference proteome</keyword>
<dbReference type="EMBL" id="HG002339">
    <property type="protein sequence ID" value="CDF41277.1"/>
    <property type="molecule type" value="Genomic_DNA"/>
</dbReference>
<dbReference type="AlphaFoldDB" id="R7QS09"/>
<reference evidence="2" key="1">
    <citation type="journal article" date="2013" name="Proc. Natl. Acad. Sci. U.S.A.">
        <title>Genome structure and metabolic features in the red seaweed Chondrus crispus shed light on evolution of the Archaeplastida.</title>
        <authorList>
            <person name="Collen J."/>
            <person name="Porcel B."/>
            <person name="Carre W."/>
            <person name="Ball S.G."/>
            <person name="Chaparro C."/>
            <person name="Tonon T."/>
            <person name="Barbeyron T."/>
            <person name="Michel G."/>
            <person name="Noel B."/>
            <person name="Valentin K."/>
            <person name="Elias M."/>
            <person name="Artiguenave F."/>
            <person name="Arun A."/>
            <person name="Aury J.M."/>
            <person name="Barbosa-Neto J.F."/>
            <person name="Bothwell J.H."/>
            <person name="Bouget F.Y."/>
            <person name="Brillet L."/>
            <person name="Cabello-Hurtado F."/>
            <person name="Capella-Gutierrez S."/>
            <person name="Charrier B."/>
            <person name="Cladiere L."/>
            <person name="Cock J.M."/>
            <person name="Coelho S.M."/>
            <person name="Colleoni C."/>
            <person name="Czjzek M."/>
            <person name="Da Silva C."/>
            <person name="Delage L."/>
            <person name="Denoeud F."/>
            <person name="Deschamps P."/>
            <person name="Dittami S.M."/>
            <person name="Gabaldon T."/>
            <person name="Gachon C.M."/>
            <person name="Groisillier A."/>
            <person name="Herve C."/>
            <person name="Jabbari K."/>
            <person name="Katinka M."/>
            <person name="Kloareg B."/>
            <person name="Kowalczyk N."/>
            <person name="Labadie K."/>
            <person name="Leblanc C."/>
            <person name="Lopez P.J."/>
            <person name="McLachlan D.H."/>
            <person name="Meslet-Cladiere L."/>
            <person name="Moustafa A."/>
            <person name="Nehr Z."/>
            <person name="Nyvall Collen P."/>
            <person name="Panaud O."/>
            <person name="Partensky F."/>
            <person name="Poulain J."/>
            <person name="Rensing S.A."/>
            <person name="Rousvoal S."/>
            <person name="Samson G."/>
            <person name="Symeonidi A."/>
            <person name="Weissenbach J."/>
            <person name="Zambounis A."/>
            <person name="Wincker P."/>
            <person name="Boyen C."/>
        </authorList>
    </citation>
    <scope>NUCLEOTIDE SEQUENCE [LARGE SCALE GENOMIC DNA]</scope>
    <source>
        <strain evidence="2">cv. Stackhouse</strain>
    </source>
</reference>
<evidence type="ECO:0000313" key="2">
    <source>
        <dbReference type="Proteomes" id="UP000012073"/>
    </source>
</evidence>